<dbReference type="Proteomes" id="UP000287651">
    <property type="component" value="Unassembled WGS sequence"/>
</dbReference>
<sequence>MGEKAPATREQRRRMGTGDPQAKTTRPILSSTYRSDNLPIHGPVATGRYYQKAPVGSRLREKSTISSRLRSNREGKKKNKRKRRKKKKLKRKCILSRPHPCVVAILAPSPLADRLRAVTAIIARYWHRTKLYSNFKARKEAGNRDVENKLNSISRGRSSSVTRWAQSIRGALITWQPFCYVAQKCREQYNDYLLYTVIYASNTLSSRR</sequence>
<feature type="compositionally biased region" description="Basic and acidic residues" evidence="1">
    <location>
        <begin position="1"/>
        <end position="10"/>
    </location>
</feature>
<gene>
    <name evidence="2" type="ORF">B296_00040755</name>
</gene>
<feature type="compositionally biased region" description="Polar residues" evidence="1">
    <location>
        <begin position="22"/>
        <end position="35"/>
    </location>
</feature>
<evidence type="ECO:0000313" key="2">
    <source>
        <dbReference type="EMBL" id="RRT52871.1"/>
    </source>
</evidence>
<dbReference type="AlphaFoldDB" id="A0A426YMC7"/>
<accession>A0A426YMC7</accession>
<protein>
    <submittedName>
        <fullName evidence="2">Uncharacterized protein</fullName>
    </submittedName>
</protein>
<feature type="region of interest" description="Disordered" evidence="1">
    <location>
        <begin position="1"/>
        <end position="91"/>
    </location>
</feature>
<reference evidence="2 3" key="1">
    <citation type="journal article" date="2014" name="Agronomy (Basel)">
        <title>A Draft Genome Sequence for Ensete ventricosum, the Drought-Tolerant Tree Against Hunger.</title>
        <authorList>
            <person name="Harrison J."/>
            <person name="Moore K.A."/>
            <person name="Paszkiewicz K."/>
            <person name="Jones T."/>
            <person name="Grant M."/>
            <person name="Ambacheew D."/>
            <person name="Muzemil S."/>
            <person name="Studholme D.J."/>
        </authorList>
    </citation>
    <scope>NUCLEOTIDE SEQUENCE [LARGE SCALE GENOMIC DNA]</scope>
</reference>
<organism evidence="2 3">
    <name type="scientific">Ensete ventricosum</name>
    <name type="common">Abyssinian banana</name>
    <name type="synonym">Musa ensete</name>
    <dbReference type="NCBI Taxonomy" id="4639"/>
    <lineage>
        <taxon>Eukaryota</taxon>
        <taxon>Viridiplantae</taxon>
        <taxon>Streptophyta</taxon>
        <taxon>Embryophyta</taxon>
        <taxon>Tracheophyta</taxon>
        <taxon>Spermatophyta</taxon>
        <taxon>Magnoliopsida</taxon>
        <taxon>Liliopsida</taxon>
        <taxon>Zingiberales</taxon>
        <taxon>Musaceae</taxon>
        <taxon>Ensete</taxon>
    </lineage>
</organism>
<name>A0A426YMC7_ENSVE</name>
<evidence type="ECO:0000256" key="1">
    <source>
        <dbReference type="SAM" id="MobiDB-lite"/>
    </source>
</evidence>
<comment type="caution">
    <text evidence="2">The sequence shown here is derived from an EMBL/GenBank/DDBJ whole genome shotgun (WGS) entry which is preliminary data.</text>
</comment>
<feature type="compositionally biased region" description="Basic residues" evidence="1">
    <location>
        <begin position="75"/>
        <end position="91"/>
    </location>
</feature>
<dbReference type="EMBL" id="AMZH03011445">
    <property type="protein sequence ID" value="RRT52871.1"/>
    <property type="molecule type" value="Genomic_DNA"/>
</dbReference>
<proteinExistence type="predicted"/>
<evidence type="ECO:0000313" key="3">
    <source>
        <dbReference type="Proteomes" id="UP000287651"/>
    </source>
</evidence>